<organism evidence="1 2">
    <name type="scientific">Riccia sorocarpa</name>
    <dbReference type="NCBI Taxonomy" id="122646"/>
    <lineage>
        <taxon>Eukaryota</taxon>
        <taxon>Viridiplantae</taxon>
        <taxon>Streptophyta</taxon>
        <taxon>Embryophyta</taxon>
        <taxon>Marchantiophyta</taxon>
        <taxon>Marchantiopsida</taxon>
        <taxon>Marchantiidae</taxon>
        <taxon>Marchantiales</taxon>
        <taxon>Ricciaceae</taxon>
        <taxon>Riccia</taxon>
    </lineage>
</organism>
<dbReference type="AlphaFoldDB" id="A0ABD3GS05"/>
<dbReference type="EMBL" id="JBJQOH010000007">
    <property type="protein sequence ID" value="KAL3681237.1"/>
    <property type="molecule type" value="Genomic_DNA"/>
</dbReference>
<sequence length="80" mass="8624">MELESTLRLIANGGRVMVDYDPNGRGNAALVIKPEVRLISTGIKGDGQGAWAVIDTEKGRVGILSKWMAEGDAPTKFFFS</sequence>
<evidence type="ECO:0000313" key="2">
    <source>
        <dbReference type="Proteomes" id="UP001633002"/>
    </source>
</evidence>
<gene>
    <name evidence="1" type="ORF">R1sor_024193</name>
</gene>
<name>A0ABD3GS05_9MARC</name>
<keyword evidence="2" id="KW-1185">Reference proteome</keyword>
<protein>
    <submittedName>
        <fullName evidence="1">Uncharacterized protein</fullName>
    </submittedName>
</protein>
<comment type="caution">
    <text evidence="1">The sequence shown here is derived from an EMBL/GenBank/DDBJ whole genome shotgun (WGS) entry which is preliminary data.</text>
</comment>
<evidence type="ECO:0000313" key="1">
    <source>
        <dbReference type="EMBL" id="KAL3681237.1"/>
    </source>
</evidence>
<proteinExistence type="predicted"/>
<accession>A0ABD3GS05</accession>
<reference evidence="1 2" key="1">
    <citation type="submission" date="2024-09" db="EMBL/GenBank/DDBJ databases">
        <title>Chromosome-scale assembly of Riccia sorocarpa.</title>
        <authorList>
            <person name="Paukszto L."/>
        </authorList>
    </citation>
    <scope>NUCLEOTIDE SEQUENCE [LARGE SCALE GENOMIC DNA]</scope>
    <source>
        <strain evidence="1">LP-2024</strain>
        <tissue evidence="1">Aerial parts of the thallus</tissue>
    </source>
</reference>
<dbReference type="Proteomes" id="UP001633002">
    <property type="component" value="Unassembled WGS sequence"/>
</dbReference>